<reference evidence="2" key="2">
    <citation type="journal article" date="2024" name="Plant">
        <title>Genomic evolution and insights into agronomic trait innovations of Sesamum species.</title>
        <authorList>
            <person name="Miao H."/>
            <person name="Wang L."/>
            <person name="Qu L."/>
            <person name="Liu H."/>
            <person name="Sun Y."/>
            <person name="Le M."/>
            <person name="Wang Q."/>
            <person name="Wei S."/>
            <person name="Zheng Y."/>
            <person name="Lin W."/>
            <person name="Duan Y."/>
            <person name="Cao H."/>
            <person name="Xiong S."/>
            <person name="Wang X."/>
            <person name="Wei L."/>
            <person name="Li C."/>
            <person name="Ma Q."/>
            <person name="Ju M."/>
            <person name="Zhao R."/>
            <person name="Li G."/>
            <person name="Mu C."/>
            <person name="Tian Q."/>
            <person name="Mei H."/>
            <person name="Zhang T."/>
            <person name="Gao T."/>
            <person name="Zhang H."/>
        </authorList>
    </citation>
    <scope>NUCLEOTIDE SEQUENCE</scope>
    <source>
        <strain evidence="2">G02</strain>
    </source>
</reference>
<feature type="region of interest" description="Disordered" evidence="1">
    <location>
        <begin position="271"/>
        <end position="290"/>
    </location>
</feature>
<reference evidence="2" key="1">
    <citation type="submission" date="2020-06" db="EMBL/GenBank/DDBJ databases">
        <authorList>
            <person name="Li T."/>
            <person name="Hu X."/>
            <person name="Zhang T."/>
            <person name="Song X."/>
            <person name="Zhang H."/>
            <person name="Dai N."/>
            <person name="Sheng W."/>
            <person name="Hou X."/>
            <person name="Wei L."/>
        </authorList>
    </citation>
    <scope>NUCLEOTIDE SEQUENCE</scope>
    <source>
        <strain evidence="2">G02</strain>
        <tissue evidence="2">Leaf</tissue>
    </source>
</reference>
<evidence type="ECO:0000256" key="1">
    <source>
        <dbReference type="SAM" id="MobiDB-lite"/>
    </source>
</evidence>
<dbReference type="PANTHER" id="PTHR34197">
    <property type="entry name" value="OS04G0591300 PROTEIN"/>
    <property type="match status" value="1"/>
</dbReference>
<proteinExistence type="predicted"/>
<evidence type="ECO:0000313" key="2">
    <source>
        <dbReference type="EMBL" id="KAL0408794.1"/>
    </source>
</evidence>
<accession>A0AAW2TW29</accession>
<comment type="caution">
    <text evidence="2">The sequence shown here is derived from an EMBL/GenBank/DDBJ whole genome shotgun (WGS) entry which is preliminary data.</text>
</comment>
<gene>
    <name evidence="2" type="ORF">Sradi_1813800</name>
</gene>
<feature type="compositionally biased region" description="Basic and acidic residues" evidence="1">
    <location>
        <begin position="276"/>
        <end position="290"/>
    </location>
</feature>
<sequence length="321" mass="36353">MKERGKAVETHTNFPDFPASLMPCKKHPNSSSVGVCAYCLRDRLEKLVCSECGEQRIFSCSCSDHISSSYRNSCSTMEVGRISFWIPGQGNPRSQSRRKDEGSEEVVFLRSSSSSCVEVKKTNGFWRIKRLFRKKRNKKGCGKNSEFPDDKSEIVVSDIMGWSRSRSLCSFRGGKNNDLDQDYAFSSAKISDVTNGIFFDSDKQHGSLQESGPRKCGFRRGTNQMELDRVYNRSTFPVRESDFSTMDDSAFIDLKFDLSSDCKQDFSAGTISGASDHGESPASSKRDRLFGDRGSCRITVNERGLKRESRSQKVWKWIFKY</sequence>
<organism evidence="2">
    <name type="scientific">Sesamum radiatum</name>
    <name type="common">Black benniseed</name>
    <dbReference type="NCBI Taxonomy" id="300843"/>
    <lineage>
        <taxon>Eukaryota</taxon>
        <taxon>Viridiplantae</taxon>
        <taxon>Streptophyta</taxon>
        <taxon>Embryophyta</taxon>
        <taxon>Tracheophyta</taxon>
        <taxon>Spermatophyta</taxon>
        <taxon>Magnoliopsida</taxon>
        <taxon>eudicotyledons</taxon>
        <taxon>Gunneridae</taxon>
        <taxon>Pentapetalae</taxon>
        <taxon>asterids</taxon>
        <taxon>lamiids</taxon>
        <taxon>Lamiales</taxon>
        <taxon>Pedaliaceae</taxon>
        <taxon>Sesamum</taxon>
    </lineage>
</organism>
<dbReference type="AlphaFoldDB" id="A0AAW2TW29"/>
<dbReference type="PANTHER" id="PTHR34197:SF3">
    <property type="entry name" value="DUF740 FAMILY PROTEIN"/>
    <property type="match status" value="1"/>
</dbReference>
<name>A0AAW2TW29_SESRA</name>
<protein>
    <submittedName>
        <fullName evidence="2">Uncharacterized protein</fullName>
    </submittedName>
</protein>
<dbReference type="EMBL" id="JACGWJ010000007">
    <property type="protein sequence ID" value="KAL0408794.1"/>
    <property type="molecule type" value="Genomic_DNA"/>
</dbReference>